<evidence type="ECO:0008006" key="3">
    <source>
        <dbReference type="Google" id="ProtNLM"/>
    </source>
</evidence>
<reference evidence="1 2" key="1">
    <citation type="submission" date="2019-03" db="EMBL/GenBank/DDBJ databases">
        <title>Genomic Encyclopedia of Type Strains, Phase III (KMG-III): the genomes of soil and plant-associated and newly described type strains.</title>
        <authorList>
            <person name="Whitman W."/>
        </authorList>
    </citation>
    <scope>NUCLEOTIDE SEQUENCE [LARGE SCALE GENOMIC DNA]</scope>
    <source>
        <strain evidence="1 2">VKM Ac-2573</strain>
    </source>
</reference>
<name>A0A4R8CMJ3_9ACTN</name>
<organism evidence="1 2">
    <name type="scientific">Kribbella pratensis</name>
    <dbReference type="NCBI Taxonomy" id="2512112"/>
    <lineage>
        <taxon>Bacteria</taxon>
        <taxon>Bacillati</taxon>
        <taxon>Actinomycetota</taxon>
        <taxon>Actinomycetes</taxon>
        <taxon>Propionibacteriales</taxon>
        <taxon>Kribbellaceae</taxon>
        <taxon>Kribbella</taxon>
    </lineage>
</organism>
<protein>
    <recommendedName>
        <fullName evidence="3">ANTAR domain-containing protein</fullName>
    </recommendedName>
</protein>
<comment type="caution">
    <text evidence="1">The sequence shown here is derived from an EMBL/GenBank/DDBJ whole genome shotgun (WGS) entry which is preliminary data.</text>
</comment>
<dbReference type="OrthoDB" id="3828737at2"/>
<keyword evidence="2" id="KW-1185">Reference proteome</keyword>
<proteinExistence type="predicted"/>
<evidence type="ECO:0000313" key="2">
    <source>
        <dbReference type="Proteomes" id="UP000295146"/>
    </source>
</evidence>
<dbReference type="Proteomes" id="UP000295146">
    <property type="component" value="Unassembled WGS sequence"/>
</dbReference>
<sequence>MGSEPGDEVDPSLIDSVETAALREQAVGVLAEQHQIELTEARMLLLVLAEYLGRSPDTVAAEILDSAAARRAAIDDPPQAEDFAPE</sequence>
<dbReference type="EMBL" id="SODP01000001">
    <property type="protein sequence ID" value="TDW77264.1"/>
    <property type="molecule type" value="Genomic_DNA"/>
</dbReference>
<evidence type="ECO:0000313" key="1">
    <source>
        <dbReference type="EMBL" id="TDW77264.1"/>
    </source>
</evidence>
<gene>
    <name evidence="1" type="ORF">EV653_2429</name>
</gene>
<accession>A0A4R8CMJ3</accession>
<dbReference type="AlphaFoldDB" id="A0A4R8CMJ3"/>
<dbReference type="RefSeq" id="WP_134101574.1">
    <property type="nucleotide sequence ID" value="NZ_SODP01000001.1"/>
</dbReference>